<keyword evidence="3" id="KW-1185">Reference proteome</keyword>
<dbReference type="Proteomes" id="UP001327093">
    <property type="component" value="Unassembled WGS sequence"/>
</dbReference>
<keyword evidence="1" id="KW-0812">Transmembrane</keyword>
<accession>A0ABU6ADC3</accession>
<feature type="transmembrane region" description="Helical" evidence="1">
    <location>
        <begin position="358"/>
        <end position="377"/>
    </location>
</feature>
<feature type="transmembrane region" description="Helical" evidence="1">
    <location>
        <begin position="153"/>
        <end position="173"/>
    </location>
</feature>
<evidence type="ECO:0000256" key="1">
    <source>
        <dbReference type="SAM" id="Phobius"/>
    </source>
</evidence>
<evidence type="ECO:0000313" key="3">
    <source>
        <dbReference type="Proteomes" id="UP001327093"/>
    </source>
</evidence>
<feature type="transmembrane region" description="Helical" evidence="1">
    <location>
        <begin position="12"/>
        <end position="37"/>
    </location>
</feature>
<keyword evidence="1" id="KW-1133">Transmembrane helix</keyword>
<reference evidence="2 3" key="1">
    <citation type="submission" date="2023-10" db="EMBL/GenBank/DDBJ databases">
        <title>Saccharopolyspora sp. nov., isolated from mangrove soil.</title>
        <authorList>
            <person name="Lu Y."/>
            <person name="Liu W."/>
        </authorList>
    </citation>
    <scope>NUCLEOTIDE SEQUENCE [LARGE SCALE GENOMIC DNA]</scope>
    <source>
        <strain evidence="2 3">S2-29</strain>
    </source>
</reference>
<evidence type="ECO:0000313" key="2">
    <source>
        <dbReference type="EMBL" id="MEB3369546.1"/>
    </source>
</evidence>
<gene>
    <name evidence="2" type="ORF">R4I43_19225</name>
</gene>
<sequence>MQVFFQFLNAVWNGLGFLTVLAVVNFFVLFFIAIGVASDRYSKNKLDKVLDRALAAALAIGAPIASWIVVFPAIQGVKATPVSEVRPWIGALGFAFALICAEVYMITIAISWNRSIIHHDSQLRLWIEPQNEKEAKVKIGQLLRVSFLLRNSWVPFALASAQMGIIFLVLRYGRPATELTKLALMSIVLLGLVAAISLPRLLATISPSEGVASHCLAYFVGKLPKPLLFEMSPVGASRWRTSNHKHGFYSAKYLLRSLNGIRNKIPQEIFGELDDTYRKIGNRLAVESLILGDGAVNKKYGDMCASLLALVANSNLVETRDAAARLVTVDDVKLSKPASRFSKVAVKLDGFMQRHSRVLMAALGVVVVMGLLATGKLGEVLNFGRDLVLQSGAK</sequence>
<organism evidence="2 3">
    <name type="scientific">Saccharopolyspora mangrovi</name>
    <dbReference type="NCBI Taxonomy" id="3082379"/>
    <lineage>
        <taxon>Bacteria</taxon>
        <taxon>Bacillati</taxon>
        <taxon>Actinomycetota</taxon>
        <taxon>Actinomycetes</taxon>
        <taxon>Pseudonocardiales</taxon>
        <taxon>Pseudonocardiaceae</taxon>
        <taxon>Saccharopolyspora</taxon>
    </lineage>
</organism>
<name>A0ABU6ADC3_9PSEU</name>
<dbReference type="RefSeq" id="WP_324267032.1">
    <property type="nucleotide sequence ID" value="NZ_JAWLNX010000013.1"/>
</dbReference>
<keyword evidence="1" id="KW-0472">Membrane</keyword>
<feature type="transmembrane region" description="Helical" evidence="1">
    <location>
        <begin position="88"/>
        <end position="112"/>
    </location>
</feature>
<dbReference type="EMBL" id="JAWLNX010000013">
    <property type="protein sequence ID" value="MEB3369546.1"/>
    <property type="molecule type" value="Genomic_DNA"/>
</dbReference>
<feature type="transmembrane region" description="Helical" evidence="1">
    <location>
        <begin position="49"/>
        <end position="68"/>
    </location>
</feature>
<comment type="caution">
    <text evidence="2">The sequence shown here is derived from an EMBL/GenBank/DDBJ whole genome shotgun (WGS) entry which is preliminary data.</text>
</comment>
<protein>
    <submittedName>
        <fullName evidence="2">Uncharacterized protein</fullName>
    </submittedName>
</protein>
<feature type="transmembrane region" description="Helical" evidence="1">
    <location>
        <begin position="179"/>
        <end position="198"/>
    </location>
</feature>
<proteinExistence type="predicted"/>